<sequence length="166" mass="18765">MGSFSEVVLGFSFRPDTPDHVLAAFSALAVPRESWQEPAPPLPAPHVIDPDEDWEPSDELSDPTEDPTPWLHDWAGWFSHSMSVSCSPSAQLVWTQAHRWTLTCRWAIKTWPEGIVPALRWLGPYLQGHPLRPILLGYIEYGEEPRPVLLWLTEGKIEAESLSPYS</sequence>
<feature type="compositionally biased region" description="Acidic residues" evidence="1">
    <location>
        <begin position="50"/>
        <end position="65"/>
    </location>
</feature>
<dbReference type="RefSeq" id="WP_179755702.1">
    <property type="nucleotide sequence ID" value="NZ_BAAAGN010000015.1"/>
</dbReference>
<dbReference type="AlphaFoldDB" id="A0A7Y9J3G7"/>
<proteinExistence type="predicted"/>
<evidence type="ECO:0000313" key="2">
    <source>
        <dbReference type="EMBL" id="NYD24968.1"/>
    </source>
</evidence>
<name>A0A7Y9J3G7_9ACTN</name>
<dbReference type="EMBL" id="JACCBB010000001">
    <property type="protein sequence ID" value="NYD24968.1"/>
    <property type="molecule type" value="Genomic_DNA"/>
</dbReference>
<feature type="region of interest" description="Disordered" evidence="1">
    <location>
        <begin position="36"/>
        <end position="65"/>
    </location>
</feature>
<accession>A0A7Y9J3G7</accession>
<evidence type="ECO:0000256" key="1">
    <source>
        <dbReference type="SAM" id="MobiDB-lite"/>
    </source>
</evidence>
<comment type="caution">
    <text evidence="2">The sequence shown here is derived from an EMBL/GenBank/DDBJ whole genome shotgun (WGS) entry which is preliminary data.</text>
</comment>
<gene>
    <name evidence="2" type="ORF">BJ968_004508</name>
</gene>
<evidence type="ECO:0000313" key="3">
    <source>
        <dbReference type="Proteomes" id="UP000521922"/>
    </source>
</evidence>
<protein>
    <submittedName>
        <fullName evidence="2">Uncharacterized protein</fullName>
    </submittedName>
</protein>
<keyword evidence="3" id="KW-1185">Reference proteome</keyword>
<organism evidence="2 3">
    <name type="scientific">Kineococcus aurantiacus</name>
    <dbReference type="NCBI Taxonomy" id="37633"/>
    <lineage>
        <taxon>Bacteria</taxon>
        <taxon>Bacillati</taxon>
        <taxon>Actinomycetota</taxon>
        <taxon>Actinomycetes</taxon>
        <taxon>Kineosporiales</taxon>
        <taxon>Kineosporiaceae</taxon>
        <taxon>Kineococcus</taxon>
    </lineage>
</organism>
<dbReference type="Proteomes" id="UP000521922">
    <property type="component" value="Unassembled WGS sequence"/>
</dbReference>
<reference evidence="2 3" key="1">
    <citation type="submission" date="2020-07" db="EMBL/GenBank/DDBJ databases">
        <title>Sequencing the genomes of 1000 actinobacteria strains.</title>
        <authorList>
            <person name="Klenk H.-P."/>
        </authorList>
    </citation>
    <scope>NUCLEOTIDE SEQUENCE [LARGE SCALE GENOMIC DNA]</scope>
    <source>
        <strain evidence="2 3">DSM 7487</strain>
    </source>
</reference>